<accession>A0A1G2CQP2</accession>
<dbReference type="Pfam" id="PF00171">
    <property type="entry name" value="Aldedh"/>
    <property type="match status" value="1"/>
</dbReference>
<dbReference type="Gene3D" id="3.40.309.10">
    <property type="entry name" value="Aldehyde Dehydrogenase, Chain A, domain 2"/>
    <property type="match status" value="1"/>
</dbReference>
<dbReference type="EMBL" id="MHLD01000001">
    <property type="protein sequence ID" value="OGZ02971.1"/>
    <property type="molecule type" value="Genomic_DNA"/>
</dbReference>
<dbReference type="Proteomes" id="UP000179281">
    <property type="component" value="Unassembled WGS sequence"/>
</dbReference>
<dbReference type="SUPFAM" id="SSF53720">
    <property type="entry name" value="ALDH-like"/>
    <property type="match status" value="1"/>
</dbReference>
<dbReference type="CDD" id="cd07078">
    <property type="entry name" value="ALDH"/>
    <property type="match status" value="1"/>
</dbReference>
<name>A0A1G2CQP2_9BACT</name>
<feature type="domain" description="Aldehyde dehydrogenase" evidence="2">
    <location>
        <begin position="28"/>
        <end position="523"/>
    </location>
</feature>
<proteinExistence type="predicted"/>
<dbReference type="PANTHER" id="PTHR11699">
    <property type="entry name" value="ALDEHYDE DEHYDROGENASE-RELATED"/>
    <property type="match status" value="1"/>
</dbReference>
<keyword evidence="1" id="KW-0560">Oxidoreductase</keyword>
<dbReference type="STRING" id="1798653.A3G64_02270"/>
<sequence length="561" mass="61756">MRLREMAKDIVLPAGAVPEVKHYVSGRWVAGAGTETSEIRDPATGEIIAVCRDARPDQIEEAFRAAHAAQEEWHFNVQEQEKEAVFRRVVHYLEAFKGQLAWTIIREGGKLWKWADGEVQEAIDTIWHYHGELSRVEGVFSRCQMPRKVSLTVRDPYGVILGITPWNFPLAVPCWKIFGALAGGNAIVVKDAEQTPMTMSMAVWCINRAVGDVLGEERAAKLAGLVGLIHGKGETVGKFMLEKGDYDKVAFTGGTETGVVVASVSAKRGKPTPCHLELGGHAAMVVMPDFDVDRAVSEALTANCGDTGQRCVSLRVAFVHEASYQKFLWRYIERAQKLRIGRPDDFATQVGPLASREQLERVAAMVNRTESQLGRTRRLGVRGGGDWDHFNIDPEARHGGSCYGGYYYPPTVFDDVHYGTLAMDKEIFGPVLCVAPFHGRDMEQALKNGIELMNRSAYGLSNSVCTKDISLAMEAVLRAKTGILYINRGTTGAELNRYFGGVKGSGWGREGRGIDDFTQVKQVYIDTASQPRMAQAGSEDAVKQLLAASAAEMRDLWEPTS</sequence>
<reference evidence="3 4" key="1">
    <citation type="journal article" date="2016" name="Nat. Commun.">
        <title>Thousands of microbial genomes shed light on interconnected biogeochemical processes in an aquifer system.</title>
        <authorList>
            <person name="Anantharaman K."/>
            <person name="Brown C.T."/>
            <person name="Hug L.A."/>
            <person name="Sharon I."/>
            <person name="Castelle C.J."/>
            <person name="Probst A.J."/>
            <person name="Thomas B.C."/>
            <person name="Singh A."/>
            <person name="Wilkins M.J."/>
            <person name="Karaoz U."/>
            <person name="Brodie E.L."/>
            <person name="Williams K.H."/>
            <person name="Hubbard S.S."/>
            <person name="Banfield J.F."/>
        </authorList>
    </citation>
    <scope>NUCLEOTIDE SEQUENCE [LARGE SCALE GENOMIC DNA]</scope>
</reference>
<evidence type="ECO:0000256" key="1">
    <source>
        <dbReference type="ARBA" id="ARBA00023002"/>
    </source>
</evidence>
<dbReference type="InterPro" id="IPR016161">
    <property type="entry name" value="Ald_DH/histidinol_DH"/>
</dbReference>
<gene>
    <name evidence="3" type="ORF">A3G64_02270</name>
</gene>
<dbReference type="InterPro" id="IPR016163">
    <property type="entry name" value="Ald_DH_C"/>
</dbReference>
<dbReference type="InterPro" id="IPR015590">
    <property type="entry name" value="Aldehyde_DH_dom"/>
</dbReference>
<dbReference type="GO" id="GO:0016620">
    <property type="term" value="F:oxidoreductase activity, acting on the aldehyde or oxo group of donors, NAD or NADP as acceptor"/>
    <property type="evidence" value="ECO:0007669"/>
    <property type="project" value="InterPro"/>
</dbReference>
<evidence type="ECO:0000313" key="3">
    <source>
        <dbReference type="EMBL" id="OGZ02971.1"/>
    </source>
</evidence>
<dbReference type="InterPro" id="IPR016162">
    <property type="entry name" value="Ald_DH_N"/>
</dbReference>
<dbReference type="Gene3D" id="3.40.605.10">
    <property type="entry name" value="Aldehyde Dehydrogenase, Chain A, domain 1"/>
    <property type="match status" value="1"/>
</dbReference>
<evidence type="ECO:0000259" key="2">
    <source>
        <dbReference type="Pfam" id="PF00171"/>
    </source>
</evidence>
<protein>
    <recommendedName>
        <fullName evidence="2">Aldehyde dehydrogenase domain-containing protein</fullName>
    </recommendedName>
</protein>
<dbReference type="AlphaFoldDB" id="A0A1G2CQP2"/>
<evidence type="ECO:0000313" key="4">
    <source>
        <dbReference type="Proteomes" id="UP000179281"/>
    </source>
</evidence>
<comment type="caution">
    <text evidence="3">The sequence shown here is derived from an EMBL/GenBank/DDBJ whole genome shotgun (WGS) entry which is preliminary data.</text>
</comment>
<organism evidence="3 4">
    <name type="scientific">Candidatus Liptonbacteria bacterium RIFCSPLOWO2_12_FULL_60_15</name>
    <dbReference type="NCBI Taxonomy" id="1798653"/>
    <lineage>
        <taxon>Bacteria</taxon>
        <taxon>Candidatus Liptoniibacteriota</taxon>
    </lineage>
</organism>